<feature type="chain" id="PRO_5026045603" evidence="1">
    <location>
        <begin position="20"/>
        <end position="189"/>
    </location>
</feature>
<keyword evidence="3" id="KW-1185">Reference proteome</keyword>
<dbReference type="EMBL" id="CP043925">
    <property type="protein sequence ID" value="QHN11288.1"/>
    <property type="molecule type" value="Genomic_DNA"/>
</dbReference>
<dbReference type="KEGG" id="pcol:F1325_12850"/>
<dbReference type="AlphaFoldDB" id="A0A6I7DEG0"/>
<name>A0A6I7DEG0_9GAMM</name>
<dbReference type="Proteomes" id="UP000464700">
    <property type="component" value="Chromosome"/>
</dbReference>
<accession>A0A6I7DEG0</accession>
<evidence type="ECO:0000256" key="1">
    <source>
        <dbReference type="SAM" id="SignalP"/>
    </source>
</evidence>
<reference evidence="2 3" key="1">
    <citation type="submission" date="2019-09" db="EMBL/GenBank/DDBJ databases">
        <title>Emergence of a chromosome-mediated tetracycline resistance gene in Proteus strain.</title>
        <authorList>
            <person name="He D."/>
            <person name="Wang L."/>
        </authorList>
    </citation>
    <scope>NUCLEOTIDE SEQUENCE [LARGE SCALE GENOMIC DNA]</scope>
    <source>
        <strain evidence="2 3">T60</strain>
    </source>
</reference>
<keyword evidence="1" id="KW-0732">Signal</keyword>
<organism evidence="2 3">
    <name type="scientific">Proteus columbae</name>
    <dbReference type="NCBI Taxonomy" id="1987580"/>
    <lineage>
        <taxon>Bacteria</taxon>
        <taxon>Pseudomonadati</taxon>
        <taxon>Pseudomonadota</taxon>
        <taxon>Gammaproteobacteria</taxon>
        <taxon>Enterobacterales</taxon>
        <taxon>Morganellaceae</taxon>
        <taxon>Proteus</taxon>
    </lineage>
</organism>
<feature type="signal peptide" evidence="1">
    <location>
        <begin position="1"/>
        <end position="19"/>
    </location>
</feature>
<protein>
    <submittedName>
        <fullName evidence="2">Uncharacterized protein</fullName>
    </submittedName>
</protein>
<dbReference type="RefSeq" id="WP_109370953.1">
    <property type="nucleotide sequence ID" value="NZ_CP043925.1"/>
</dbReference>
<evidence type="ECO:0000313" key="2">
    <source>
        <dbReference type="EMBL" id="QHN11288.1"/>
    </source>
</evidence>
<sequence length="189" mass="21593">MLRVFVLFVLLGYQNIALSSDTSNNFSLGLVSNKEEGLFLYTDKATLAAQSVYTCFNDATDKNNNRCLSLKGDDFILSDKHNVVYDSVDDKTTYTFFYNKKLTQLAHFMDELSISVIYPNNPKQENMVKITGALNQAEIIFNTNKVNITNCYSSEGIHIFNKDDINKYHLYYYLGFDVISDCPDALFEE</sequence>
<evidence type="ECO:0000313" key="3">
    <source>
        <dbReference type="Proteomes" id="UP000464700"/>
    </source>
</evidence>
<proteinExistence type="predicted"/>
<gene>
    <name evidence="2" type="ORF">F1325_12850</name>
</gene>